<keyword evidence="2" id="KW-1185">Reference proteome</keyword>
<sequence length="63" mass="7135">MPLTCLFDHIVKENVPRIIHHARFNLPTFLNGHTSCCRSYLGALPVTPAPRDHLESQTSCQYS</sequence>
<dbReference type="Proteomes" id="UP000324222">
    <property type="component" value="Unassembled WGS sequence"/>
</dbReference>
<comment type="caution">
    <text evidence="1">The sequence shown here is derived from an EMBL/GenBank/DDBJ whole genome shotgun (WGS) entry which is preliminary data.</text>
</comment>
<protein>
    <submittedName>
        <fullName evidence="1">Uncharacterized protein</fullName>
    </submittedName>
</protein>
<name>A0A5B7DZY6_PORTR</name>
<gene>
    <name evidence="1" type="ORF">E2C01_020469</name>
</gene>
<organism evidence="1 2">
    <name type="scientific">Portunus trituberculatus</name>
    <name type="common">Swimming crab</name>
    <name type="synonym">Neptunus trituberculatus</name>
    <dbReference type="NCBI Taxonomy" id="210409"/>
    <lineage>
        <taxon>Eukaryota</taxon>
        <taxon>Metazoa</taxon>
        <taxon>Ecdysozoa</taxon>
        <taxon>Arthropoda</taxon>
        <taxon>Crustacea</taxon>
        <taxon>Multicrustacea</taxon>
        <taxon>Malacostraca</taxon>
        <taxon>Eumalacostraca</taxon>
        <taxon>Eucarida</taxon>
        <taxon>Decapoda</taxon>
        <taxon>Pleocyemata</taxon>
        <taxon>Brachyura</taxon>
        <taxon>Eubrachyura</taxon>
        <taxon>Portunoidea</taxon>
        <taxon>Portunidae</taxon>
        <taxon>Portuninae</taxon>
        <taxon>Portunus</taxon>
    </lineage>
</organism>
<evidence type="ECO:0000313" key="2">
    <source>
        <dbReference type="Proteomes" id="UP000324222"/>
    </source>
</evidence>
<dbReference type="EMBL" id="VSRR010001722">
    <property type="protein sequence ID" value="MPC27301.1"/>
    <property type="molecule type" value="Genomic_DNA"/>
</dbReference>
<accession>A0A5B7DZY6</accession>
<dbReference type="AlphaFoldDB" id="A0A5B7DZY6"/>
<evidence type="ECO:0000313" key="1">
    <source>
        <dbReference type="EMBL" id="MPC27301.1"/>
    </source>
</evidence>
<proteinExistence type="predicted"/>
<reference evidence="1 2" key="1">
    <citation type="submission" date="2019-05" db="EMBL/GenBank/DDBJ databases">
        <title>Another draft genome of Portunus trituberculatus and its Hox gene families provides insights of decapod evolution.</title>
        <authorList>
            <person name="Jeong J.-H."/>
            <person name="Song I."/>
            <person name="Kim S."/>
            <person name="Choi T."/>
            <person name="Kim D."/>
            <person name="Ryu S."/>
            <person name="Kim W."/>
        </authorList>
    </citation>
    <scope>NUCLEOTIDE SEQUENCE [LARGE SCALE GENOMIC DNA]</scope>
    <source>
        <tissue evidence="1">Muscle</tissue>
    </source>
</reference>